<keyword evidence="3" id="KW-1185">Reference proteome</keyword>
<dbReference type="EMBL" id="GL890954">
    <property type="protein sequence ID" value="EGJ30364.1"/>
    <property type="molecule type" value="Genomic_DNA"/>
</dbReference>
<protein>
    <submittedName>
        <fullName evidence="2">Uncharacterized protein</fullName>
    </submittedName>
</protein>
<evidence type="ECO:0000313" key="3">
    <source>
        <dbReference type="Proteomes" id="UP000003959"/>
    </source>
</evidence>
<name>F4XYF1_9CYAN</name>
<feature type="compositionally biased region" description="Basic residues" evidence="1">
    <location>
        <begin position="24"/>
        <end position="38"/>
    </location>
</feature>
<dbReference type="Proteomes" id="UP000003959">
    <property type="component" value="Unassembled WGS sequence"/>
</dbReference>
<organism evidence="2 3">
    <name type="scientific">Moorena producens 3L</name>
    <dbReference type="NCBI Taxonomy" id="489825"/>
    <lineage>
        <taxon>Bacteria</taxon>
        <taxon>Bacillati</taxon>
        <taxon>Cyanobacteriota</taxon>
        <taxon>Cyanophyceae</taxon>
        <taxon>Coleofasciculales</taxon>
        <taxon>Coleofasciculaceae</taxon>
        <taxon>Moorena</taxon>
    </lineage>
</organism>
<dbReference type="HOGENOM" id="CLU_3081941_0_0_3"/>
<evidence type="ECO:0000256" key="1">
    <source>
        <dbReference type="SAM" id="MobiDB-lite"/>
    </source>
</evidence>
<proteinExistence type="predicted"/>
<gene>
    <name evidence="2" type="ORF">LYNGBM3L_51070</name>
</gene>
<feature type="region of interest" description="Disordered" evidence="1">
    <location>
        <begin position="24"/>
        <end position="52"/>
    </location>
</feature>
<dbReference type="AlphaFoldDB" id="F4XYF1"/>
<evidence type="ECO:0000313" key="2">
    <source>
        <dbReference type="EMBL" id="EGJ30364.1"/>
    </source>
</evidence>
<sequence length="52" mass="5865">MGKLACWLSQQRLSHITYAFQAKGKRQKAKGKRQKAKGNNKEGFKGTVVVKM</sequence>
<reference evidence="3" key="1">
    <citation type="journal article" date="2011" name="Proc. Natl. Acad. Sci. U.S.A.">
        <title>Genomic insights into the physiology and ecology of the marine filamentous cyanobacterium Lyngbya majuscula.</title>
        <authorList>
            <person name="Jones A.C."/>
            <person name="Monroe E.A."/>
            <person name="Podell S."/>
            <person name="Hess W.R."/>
            <person name="Klages S."/>
            <person name="Esquenazi E."/>
            <person name="Niessen S."/>
            <person name="Hoover H."/>
            <person name="Rothmann M."/>
            <person name="Lasken R.S."/>
            <person name="Yates J.R.III."/>
            <person name="Reinhardt R."/>
            <person name="Kube M."/>
            <person name="Burkart M.D."/>
            <person name="Allen E.E."/>
            <person name="Dorrestein P.C."/>
            <person name="Gerwick W.H."/>
            <person name="Gerwick L."/>
        </authorList>
    </citation>
    <scope>NUCLEOTIDE SEQUENCE [LARGE SCALE GENOMIC DNA]</scope>
    <source>
        <strain evidence="3">3L</strain>
    </source>
</reference>
<accession>F4XYF1</accession>